<reference evidence="9 10" key="1">
    <citation type="submission" date="2017-04" db="EMBL/GenBank/DDBJ databases">
        <authorList>
            <person name="Afonso C.L."/>
            <person name="Miller P.J."/>
            <person name="Scott M.A."/>
            <person name="Spackman E."/>
            <person name="Goraichik I."/>
            <person name="Dimitrov K.M."/>
            <person name="Suarez D.L."/>
            <person name="Swayne D.E."/>
        </authorList>
    </citation>
    <scope>NUCLEOTIDE SEQUENCE [LARGE SCALE GENOMIC DNA]</scope>
    <source>
        <strain evidence="9 10">USBA 355</strain>
    </source>
</reference>
<dbReference type="InterPro" id="IPR010656">
    <property type="entry name" value="DctM"/>
</dbReference>
<name>A0A1Y6CKE3_9PROT</name>
<evidence type="ECO:0000256" key="3">
    <source>
        <dbReference type="ARBA" id="ARBA00022519"/>
    </source>
</evidence>
<dbReference type="GO" id="GO:0022857">
    <property type="term" value="F:transmembrane transporter activity"/>
    <property type="evidence" value="ECO:0007669"/>
    <property type="project" value="UniProtKB-UniRule"/>
</dbReference>
<feature type="transmembrane region" description="Helical" evidence="7">
    <location>
        <begin position="291"/>
        <end position="314"/>
    </location>
</feature>
<feature type="transmembrane region" description="Helical" evidence="7">
    <location>
        <begin position="76"/>
        <end position="92"/>
    </location>
</feature>
<accession>A0A1Y6CKE3</accession>
<dbReference type="RefSeq" id="WP_085125453.1">
    <property type="nucleotide sequence ID" value="NZ_FWZX01000028.1"/>
</dbReference>
<comment type="similarity">
    <text evidence="7">Belongs to the TRAP transporter large permease family.</text>
</comment>
<dbReference type="NCBIfam" id="TIGR00786">
    <property type="entry name" value="dctM"/>
    <property type="match status" value="1"/>
</dbReference>
<feature type="transmembrane region" description="Helical" evidence="7">
    <location>
        <begin position="112"/>
        <end position="141"/>
    </location>
</feature>
<feature type="transmembrane region" description="Helical" evidence="7">
    <location>
        <begin position="414"/>
        <end position="442"/>
    </location>
</feature>
<keyword evidence="7" id="KW-0813">Transport</keyword>
<keyword evidence="5 7" id="KW-1133">Transmembrane helix</keyword>
<dbReference type="AlphaFoldDB" id="A0A1Y6CKE3"/>
<comment type="function">
    <text evidence="7">Part of the tripartite ATP-independent periplasmic (TRAP) transport system.</text>
</comment>
<dbReference type="Pfam" id="PF06808">
    <property type="entry name" value="DctM"/>
    <property type="match status" value="1"/>
</dbReference>
<comment type="caution">
    <text evidence="7">Lacks conserved residue(s) required for the propagation of feature annotation.</text>
</comment>
<keyword evidence="6 7" id="KW-0472">Membrane</keyword>
<evidence type="ECO:0000256" key="1">
    <source>
        <dbReference type="ARBA" id="ARBA00004429"/>
    </source>
</evidence>
<keyword evidence="3 7" id="KW-0997">Cell inner membrane</keyword>
<comment type="subunit">
    <text evidence="7">The complex comprises the extracytoplasmic solute receptor protein and the two transmembrane proteins.</text>
</comment>
<protein>
    <recommendedName>
        <fullName evidence="7">TRAP transporter large permease protein</fullName>
    </recommendedName>
</protein>
<feature type="transmembrane region" description="Helical" evidence="7">
    <location>
        <begin position="153"/>
        <end position="180"/>
    </location>
</feature>
<evidence type="ECO:0000313" key="9">
    <source>
        <dbReference type="EMBL" id="SMF68674.1"/>
    </source>
</evidence>
<feature type="domain" description="TRAP C4-dicarboxylate transport system permease DctM subunit" evidence="8">
    <location>
        <begin position="14"/>
        <end position="437"/>
    </location>
</feature>
<feature type="transmembrane region" description="Helical" evidence="7">
    <location>
        <begin position="234"/>
        <end position="255"/>
    </location>
</feature>
<feature type="transmembrane region" description="Helical" evidence="7">
    <location>
        <begin position="261"/>
        <end position="279"/>
    </location>
</feature>
<dbReference type="PANTHER" id="PTHR33362:SF5">
    <property type="entry name" value="C4-DICARBOXYLATE TRAP TRANSPORTER LARGE PERMEASE PROTEIN DCTM"/>
    <property type="match status" value="1"/>
</dbReference>
<dbReference type="InterPro" id="IPR004681">
    <property type="entry name" value="TRAP_DctM"/>
</dbReference>
<dbReference type="Proteomes" id="UP000192917">
    <property type="component" value="Unassembled WGS sequence"/>
</dbReference>
<organism evidence="9 10">
    <name type="scientific">Tistlia consotensis USBA 355</name>
    <dbReference type="NCBI Taxonomy" id="560819"/>
    <lineage>
        <taxon>Bacteria</taxon>
        <taxon>Pseudomonadati</taxon>
        <taxon>Pseudomonadota</taxon>
        <taxon>Alphaproteobacteria</taxon>
        <taxon>Rhodospirillales</taxon>
        <taxon>Rhodovibrionaceae</taxon>
        <taxon>Tistlia</taxon>
    </lineage>
</organism>
<dbReference type="PIRSF" id="PIRSF006066">
    <property type="entry name" value="HI0050"/>
    <property type="match status" value="1"/>
</dbReference>
<feature type="transmembrane region" description="Helical" evidence="7">
    <location>
        <begin position="374"/>
        <end position="394"/>
    </location>
</feature>
<evidence type="ECO:0000259" key="8">
    <source>
        <dbReference type="Pfam" id="PF06808"/>
    </source>
</evidence>
<evidence type="ECO:0000256" key="2">
    <source>
        <dbReference type="ARBA" id="ARBA00022475"/>
    </source>
</evidence>
<keyword evidence="10" id="KW-1185">Reference proteome</keyword>
<feature type="transmembrane region" description="Helical" evidence="7">
    <location>
        <begin position="334"/>
        <end position="362"/>
    </location>
</feature>
<proteinExistence type="inferred from homology"/>
<feature type="transmembrane region" description="Helical" evidence="7">
    <location>
        <begin position="192"/>
        <end position="213"/>
    </location>
</feature>
<keyword evidence="2" id="KW-1003">Cell membrane</keyword>
<dbReference type="EMBL" id="FWZX01000028">
    <property type="protein sequence ID" value="SMF68674.1"/>
    <property type="molecule type" value="Genomic_DNA"/>
</dbReference>
<evidence type="ECO:0000256" key="6">
    <source>
        <dbReference type="ARBA" id="ARBA00023136"/>
    </source>
</evidence>
<sequence>MDPQLLALLVLGGASLLLVLRVPIAYCLGLAACLGLLLFFSWRPGGDPDFARGLVPTLSILGSTTFGFVHNFELSMIPLFIGLGHVAYQARITTDLFDALQVWTARLPGGLAIASVLGCGGFSAITGSSVACASAMGRIAVPEMLRHGYKPTLATGSVAAGGTLGSLIPPSLLFVIYAIFTDQSVKNLFLAGILPGALSLAGYVATIVVWAKLQPSVAPRPALAFTAAERRAALGKLWPVGLLLLVIVGGIYLGVFTPTEAAAVSLSVAILIGLARRHLTWTGMAEALSVTVRQTAMIFVIAMGAKLFVSFISLTRVTPAALEWLQGTGADPALVVLGIVVFYVVIGMFLDSIGILVLTLPFMVPLVEGYGFDLVWFGVVVVKLLEIGLITPPIGLNVFVIKACTPDNVGLEQIFRGVALFLLLDLVVLAAILLIPGLSLWIPAMAL</sequence>
<keyword evidence="4 7" id="KW-0812">Transmembrane</keyword>
<dbReference type="PANTHER" id="PTHR33362">
    <property type="entry name" value="SIALIC ACID TRAP TRANSPORTER PERMEASE PROTEIN SIAT-RELATED"/>
    <property type="match status" value="1"/>
</dbReference>
<evidence type="ECO:0000256" key="4">
    <source>
        <dbReference type="ARBA" id="ARBA00022692"/>
    </source>
</evidence>
<evidence type="ECO:0000313" key="10">
    <source>
        <dbReference type="Proteomes" id="UP000192917"/>
    </source>
</evidence>
<dbReference type="GO" id="GO:0005886">
    <property type="term" value="C:plasma membrane"/>
    <property type="evidence" value="ECO:0007669"/>
    <property type="project" value="UniProtKB-SubCell"/>
</dbReference>
<evidence type="ECO:0000256" key="5">
    <source>
        <dbReference type="ARBA" id="ARBA00022989"/>
    </source>
</evidence>
<dbReference type="STRING" id="560819.SAMN05428998_1286"/>
<evidence type="ECO:0000256" key="7">
    <source>
        <dbReference type="RuleBase" id="RU369079"/>
    </source>
</evidence>
<comment type="subcellular location">
    <subcellularLocation>
        <location evidence="1 7">Cell inner membrane</location>
        <topology evidence="1 7">Multi-pass membrane protein</topology>
    </subcellularLocation>
</comment>
<gene>
    <name evidence="9" type="ORF">SAMN05428998_1286</name>
</gene>